<sequence length="171" mass="18479">MNVAEARSFWDVHLGHVLMLGGWLLVVAVCCLRNARDVHLRRSPWLYAAAAATVLSGAVHLAVTREHFEESALYGWFFLVLTIVQLAWAARLVLRPRLAWLFAGAAGSLLVVLLWLATRTIGIPLGAAAGEREAFGLPDLIASGAEVGVVVFALLAMWPVLRPVPGIVRPA</sequence>
<evidence type="ECO:0000313" key="2">
    <source>
        <dbReference type="EMBL" id="RLV48673.1"/>
    </source>
</evidence>
<feature type="transmembrane region" description="Helical" evidence="1">
    <location>
        <begin position="141"/>
        <end position="161"/>
    </location>
</feature>
<keyword evidence="1" id="KW-0812">Transmembrane</keyword>
<evidence type="ECO:0000256" key="1">
    <source>
        <dbReference type="SAM" id="Phobius"/>
    </source>
</evidence>
<name>A0A3L8P1G3_9ACTN</name>
<proteinExistence type="predicted"/>
<keyword evidence="1" id="KW-1133">Transmembrane helix</keyword>
<feature type="transmembrane region" description="Helical" evidence="1">
    <location>
        <begin position="101"/>
        <end position="121"/>
    </location>
</feature>
<dbReference type="Proteomes" id="UP000281708">
    <property type="component" value="Unassembled WGS sequence"/>
</dbReference>
<gene>
    <name evidence="2" type="ORF">D9V37_13125</name>
</gene>
<feature type="transmembrane region" description="Helical" evidence="1">
    <location>
        <begin position="75"/>
        <end position="94"/>
    </location>
</feature>
<accession>A0A3L8P1G3</accession>
<feature type="transmembrane region" description="Helical" evidence="1">
    <location>
        <begin position="12"/>
        <end position="32"/>
    </location>
</feature>
<keyword evidence="3" id="KW-1185">Reference proteome</keyword>
<organism evidence="2 3">
    <name type="scientific">Nocardioides mangrovicus</name>
    <dbReference type="NCBI Taxonomy" id="2478913"/>
    <lineage>
        <taxon>Bacteria</taxon>
        <taxon>Bacillati</taxon>
        <taxon>Actinomycetota</taxon>
        <taxon>Actinomycetes</taxon>
        <taxon>Propionibacteriales</taxon>
        <taxon>Nocardioidaceae</taxon>
        <taxon>Nocardioides</taxon>
    </lineage>
</organism>
<evidence type="ECO:0000313" key="3">
    <source>
        <dbReference type="Proteomes" id="UP000281708"/>
    </source>
</evidence>
<dbReference type="EMBL" id="RDBE01000008">
    <property type="protein sequence ID" value="RLV48673.1"/>
    <property type="molecule type" value="Genomic_DNA"/>
</dbReference>
<comment type="caution">
    <text evidence="2">The sequence shown here is derived from an EMBL/GenBank/DDBJ whole genome shotgun (WGS) entry which is preliminary data.</text>
</comment>
<feature type="transmembrane region" description="Helical" evidence="1">
    <location>
        <begin position="44"/>
        <end position="63"/>
    </location>
</feature>
<keyword evidence="1" id="KW-0472">Membrane</keyword>
<reference evidence="2 3" key="1">
    <citation type="submission" date="2018-10" db="EMBL/GenBank/DDBJ databases">
        <title>Marmoricola sp. 4Q3S-7 whole genome shotgun sequence.</title>
        <authorList>
            <person name="Li F."/>
        </authorList>
    </citation>
    <scope>NUCLEOTIDE SEQUENCE [LARGE SCALE GENOMIC DNA]</scope>
    <source>
        <strain evidence="2 3">4Q3S-7</strain>
    </source>
</reference>
<protein>
    <submittedName>
        <fullName evidence="2">Uncharacterized protein</fullName>
    </submittedName>
</protein>
<dbReference type="RefSeq" id="WP_121806635.1">
    <property type="nucleotide sequence ID" value="NZ_RDBE01000008.1"/>
</dbReference>
<dbReference type="OrthoDB" id="5190695at2"/>
<dbReference type="AlphaFoldDB" id="A0A3L8P1G3"/>